<protein>
    <submittedName>
        <fullName evidence="4">Serine phosphatase RsbU, regulator of sigma subunit</fullName>
    </submittedName>
</protein>
<accession>A0A1H4K3B7</accession>
<dbReference type="SMART" id="SM00331">
    <property type="entry name" value="PP2C_SIG"/>
    <property type="match status" value="1"/>
</dbReference>
<dbReference type="OrthoDB" id="311592at2"/>
<evidence type="ECO:0000256" key="1">
    <source>
        <dbReference type="ARBA" id="ARBA00022801"/>
    </source>
</evidence>
<keyword evidence="1" id="KW-0378">Hydrolase</keyword>
<reference evidence="4 5" key="1">
    <citation type="submission" date="2016-10" db="EMBL/GenBank/DDBJ databases">
        <authorList>
            <person name="de Groot N.N."/>
        </authorList>
    </citation>
    <scope>NUCLEOTIDE SEQUENCE [LARGE SCALE GENOMIC DNA]</scope>
    <source>
        <strain evidence="4 5">AB35.6</strain>
    </source>
</reference>
<keyword evidence="2" id="KW-0812">Transmembrane</keyword>
<dbReference type="GO" id="GO:0016791">
    <property type="term" value="F:phosphatase activity"/>
    <property type="evidence" value="ECO:0007669"/>
    <property type="project" value="TreeGrafter"/>
</dbReference>
<dbReference type="Proteomes" id="UP000182409">
    <property type="component" value="Unassembled WGS sequence"/>
</dbReference>
<feature type="transmembrane region" description="Helical" evidence="2">
    <location>
        <begin position="81"/>
        <end position="102"/>
    </location>
</feature>
<dbReference type="AlphaFoldDB" id="A0A1H4K3B7"/>
<name>A0A1H4K3B7_9BACT</name>
<dbReference type="RefSeq" id="WP_139285100.1">
    <property type="nucleotide sequence ID" value="NZ_FNSD01000001.1"/>
</dbReference>
<keyword evidence="2" id="KW-0472">Membrane</keyword>
<gene>
    <name evidence="4" type="ORF">SAMN05443244_0983</name>
</gene>
<dbReference type="Pfam" id="PF07228">
    <property type="entry name" value="SpoIIE"/>
    <property type="match status" value="1"/>
</dbReference>
<feature type="transmembrane region" description="Helical" evidence="2">
    <location>
        <begin position="47"/>
        <end position="69"/>
    </location>
</feature>
<dbReference type="PANTHER" id="PTHR43156">
    <property type="entry name" value="STAGE II SPORULATION PROTEIN E-RELATED"/>
    <property type="match status" value="1"/>
</dbReference>
<feature type="transmembrane region" description="Helical" evidence="2">
    <location>
        <begin position="122"/>
        <end position="140"/>
    </location>
</feature>
<organism evidence="4 5">
    <name type="scientific">Terriglobus roseus</name>
    <dbReference type="NCBI Taxonomy" id="392734"/>
    <lineage>
        <taxon>Bacteria</taxon>
        <taxon>Pseudomonadati</taxon>
        <taxon>Acidobacteriota</taxon>
        <taxon>Terriglobia</taxon>
        <taxon>Terriglobales</taxon>
        <taxon>Acidobacteriaceae</taxon>
        <taxon>Terriglobus</taxon>
    </lineage>
</organism>
<dbReference type="EMBL" id="FNSD01000001">
    <property type="protein sequence ID" value="SEB53020.1"/>
    <property type="molecule type" value="Genomic_DNA"/>
</dbReference>
<sequence length="403" mass="43721">MLKWLMNGLSQYEGLFGSGVLLSQVYLLGVASAVFGIEWLLVGHDNFVSTLIYTLIAGNAVSLLLSSASSLFADQPFPRDWIIYTALLLPVSFISSVVGGVLDHLILRIPVNDLRDWQRGDIPFAALIVFIIGIADYLFVSARLRMQALNAQLAQQVQYGQQQIDSHASELQAAFDIQSSLLPRTIPQIAGVEISCAWQPARTVSGDFFDVIVLSDTRIGFCLADVSGKGMSAALITANLMASFRAFAPNENSPARLCQRLNDALCANLPPGRFVTLAYAILDRARMSLTYELAGHNPPLLLRGEDAILMPGTGPVLGLLPDASYGDNVLQLRPGDCLLLSTDGVTEAFNATEEEFGEQRMIDAARHGGSSAHAIRSQIMREVRAFAEDHFYDDASVMVVALT</sequence>
<evidence type="ECO:0000259" key="3">
    <source>
        <dbReference type="SMART" id="SM00331"/>
    </source>
</evidence>
<feature type="transmembrane region" description="Helical" evidence="2">
    <location>
        <begin position="20"/>
        <end position="41"/>
    </location>
</feature>
<evidence type="ECO:0000313" key="5">
    <source>
        <dbReference type="Proteomes" id="UP000182409"/>
    </source>
</evidence>
<evidence type="ECO:0000313" key="4">
    <source>
        <dbReference type="EMBL" id="SEB53020.1"/>
    </source>
</evidence>
<proteinExistence type="predicted"/>
<dbReference type="InterPro" id="IPR052016">
    <property type="entry name" value="Bact_Sigma-Reg"/>
</dbReference>
<dbReference type="InterPro" id="IPR001932">
    <property type="entry name" value="PPM-type_phosphatase-like_dom"/>
</dbReference>
<feature type="domain" description="PPM-type phosphatase" evidence="3">
    <location>
        <begin position="189"/>
        <end position="402"/>
    </location>
</feature>
<dbReference type="SUPFAM" id="SSF81606">
    <property type="entry name" value="PP2C-like"/>
    <property type="match status" value="1"/>
</dbReference>
<keyword evidence="2" id="KW-1133">Transmembrane helix</keyword>
<dbReference type="Gene3D" id="3.60.40.10">
    <property type="entry name" value="PPM-type phosphatase domain"/>
    <property type="match status" value="1"/>
</dbReference>
<dbReference type="PANTHER" id="PTHR43156:SF2">
    <property type="entry name" value="STAGE II SPORULATION PROTEIN E"/>
    <property type="match status" value="1"/>
</dbReference>
<evidence type="ECO:0000256" key="2">
    <source>
        <dbReference type="SAM" id="Phobius"/>
    </source>
</evidence>
<dbReference type="InterPro" id="IPR036457">
    <property type="entry name" value="PPM-type-like_dom_sf"/>
</dbReference>